<dbReference type="HOGENOM" id="CLU_050427_0_0_1"/>
<evidence type="ECO:0000256" key="6">
    <source>
        <dbReference type="ARBA" id="ARBA00023163"/>
    </source>
</evidence>
<dbReference type="AlphaFoldDB" id="J7RSB0"/>
<dbReference type="Proteomes" id="UP000006310">
    <property type="component" value="Chromosome 12"/>
</dbReference>
<reference evidence="10" key="2">
    <citation type="submission" date="2012-08" db="EMBL/GenBank/DDBJ databases">
        <title>Genome sequence of Kazachstania naganishii.</title>
        <authorList>
            <person name="Gordon J.L."/>
            <person name="Armisen D."/>
            <person name="Proux-Wera E."/>
            <person name="OhEigeartaigh S.S."/>
            <person name="Byrne K.P."/>
            <person name="Wolfe K.H."/>
        </authorList>
    </citation>
    <scope>NUCLEOTIDE SEQUENCE [LARGE SCALE GENOMIC DNA]</scope>
    <source>
        <strain evidence="10">ATCC MYA-139 / BCRC 22969 / CBS 8797 / CCRC 22969 / KCTC 17520 / NBRC 10181 / NCYC 3082</strain>
    </source>
</reference>
<feature type="region of interest" description="Disordered" evidence="8">
    <location>
        <begin position="1"/>
        <end position="34"/>
    </location>
</feature>
<dbReference type="GeneID" id="34528571"/>
<comment type="subcellular location">
    <subcellularLocation>
        <location evidence="1">Nucleus</location>
    </subcellularLocation>
</comment>
<feature type="region of interest" description="Disordered" evidence="8">
    <location>
        <begin position="213"/>
        <end position="232"/>
    </location>
</feature>
<dbReference type="EMBL" id="HE978325">
    <property type="protein sequence ID" value="CCK72798.1"/>
    <property type="molecule type" value="Genomic_DNA"/>
</dbReference>
<dbReference type="GO" id="GO:0006417">
    <property type="term" value="P:regulation of translation"/>
    <property type="evidence" value="ECO:0007669"/>
    <property type="project" value="UniProtKB-KW"/>
</dbReference>
<keyword evidence="5" id="KW-0805">Transcription regulation</keyword>
<dbReference type="eggNOG" id="ENOG502QPHX">
    <property type="taxonomic scope" value="Eukaryota"/>
</dbReference>
<dbReference type="STRING" id="1071383.J7RSB0"/>
<evidence type="ECO:0000256" key="2">
    <source>
        <dbReference type="ARBA" id="ARBA00007273"/>
    </source>
</evidence>
<evidence type="ECO:0000313" key="10">
    <source>
        <dbReference type="Proteomes" id="UP000006310"/>
    </source>
</evidence>
<evidence type="ECO:0000256" key="5">
    <source>
        <dbReference type="ARBA" id="ARBA00023015"/>
    </source>
</evidence>
<keyword evidence="10" id="KW-1185">Reference proteome</keyword>
<reference evidence="9 10" key="1">
    <citation type="journal article" date="2011" name="Proc. Natl. Acad. Sci. U.S.A.">
        <title>Evolutionary erosion of yeast sex chromosomes by mating-type switching accidents.</title>
        <authorList>
            <person name="Gordon J.L."/>
            <person name="Armisen D."/>
            <person name="Proux-Wera E."/>
            <person name="Oheigeartaigh S.S."/>
            <person name="Byrne K.P."/>
            <person name="Wolfe K.H."/>
        </authorList>
    </citation>
    <scope>NUCLEOTIDE SEQUENCE [LARGE SCALE GENOMIC DNA]</scope>
    <source>
        <strain evidence="10">ATCC MYA-139 / BCRC 22969 / CBS 8797 / CCRC 22969 / KCTC 17520 / NBRC 10181 / NCYC 3082</strain>
    </source>
</reference>
<dbReference type="OMA" id="GIVHECD"/>
<name>J7RSB0_HUIN7</name>
<gene>
    <name evidence="9" type="primary">KNAG0L01790</name>
    <name evidence="9" type="ordered locus">KNAG_0L01790</name>
</gene>
<keyword evidence="6" id="KW-0804">Transcription</keyword>
<evidence type="ECO:0000256" key="1">
    <source>
        <dbReference type="ARBA" id="ARBA00004123"/>
    </source>
</evidence>
<evidence type="ECO:0000256" key="4">
    <source>
        <dbReference type="ARBA" id="ARBA00022845"/>
    </source>
</evidence>
<proteinExistence type="inferred from homology"/>
<dbReference type="KEGG" id="kng:KNAG_0L01790"/>
<evidence type="ECO:0000256" key="7">
    <source>
        <dbReference type="ARBA" id="ARBA00023242"/>
    </source>
</evidence>
<comment type="similarity">
    <text evidence="2">Belongs to the ETT1 family.</text>
</comment>
<evidence type="ECO:0000256" key="8">
    <source>
        <dbReference type="SAM" id="MobiDB-lite"/>
    </source>
</evidence>
<evidence type="ECO:0000313" key="9">
    <source>
        <dbReference type="EMBL" id="CCK72798.1"/>
    </source>
</evidence>
<dbReference type="PANTHER" id="PTHR28290:SF1">
    <property type="entry name" value="ENHANCER OF TRANSLATION TERMINATION 1"/>
    <property type="match status" value="1"/>
</dbReference>
<sequence length="410" mass="45422">MGKRSRPVGLSKNKKKAKTNAPAEDKSEAPAAPQLTLLVAEDEDPEDEIVQLRTLWNTYLQGGKDSDTLLNGIVNESDSLLSNDREKYAANSEFLAVFALALSELAMFCADDAERMEKYMGTAMELLDLPEARDAREDPLLKLARSKIVFQRILLNGLQQEESAAEDVVAQFMGARESFSVTDHAPYHLSTFETLNLAHDLLEVVENYGKPFAVPDNEEVDSDNDSEAEENGADDAAVAVEMVSLDKSSPVHKLKQELPAHMAWCRDQLALLDNRVSKEQAEGPKLKNNINRLIGELYLREADPLSTKFLSLQYNDDEDDADADAAAVNQLRKDALALTDKAISHFIAAEDPEDPATWVQLAESYIDLGNLQDNESVEQEATYTKAEKLLRKANVAAHNKYEDVLNNLLG</sequence>
<dbReference type="Pfam" id="PF12753">
    <property type="entry name" value="Nro1"/>
    <property type="match status" value="1"/>
</dbReference>
<organism evidence="9 10">
    <name type="scientific">Huiozyma naganishii (strain ATCC MYA-139 / BCRC 22969 / CBS 8797 / KCTC 17520 / NBRC 10181 / NCYC 3082 / Yp74L-3)</name>
    <name type="common">Yeast</name>
    <name type="synonym">Kazachstania naganishii</name>
    <dbReference type="NCBI Taxonomy" id="1071383"/>
    <lineage>
        <taxon>Eukaryota</taxon>
        <taxon>Fungi</taxon>
        <taxon>Dikarya</taxon>
        <taxon>Ascomycota</taxon>
        <taxon>Saccharomycotina</taxon>
        <taxon>Saccharomycetes</taxon>
        <taxon>Saccharomycetales</taxon>
        <taxon>Saccharomycetaceae</taxon>
        <taxon>Huiozyma</taxon>
    </lineage>
</organism>
<keyword evidence="4" id="KW-0810">Translation regulation</keyword>
<evidence type="ECO:0000256" key="3">
    <source>
        <dbReference type="ARBA" id="ARBA00017359"/>
    </source>
</evidence>
<keyword evidence="7" id="KW-0539">Nucleus</keyword>
<dbReference type="GO" id="GO:0006415">
    <property type="term" value="P:translational termination"/>
    <property type="evidence" value="ECO:0007669"/>
    <property type="project" value="EnsemblFungi"/>
</dbReference>
<feature type="compositionally biased region" description="Basic residues" evidence="8">
    <location>
        <begin position="1"/>
        <end position="18"/>
    </location>
</feature>
<accession>J7RSB0</accession>
<dbReference type="RefSeq" id="XP_022467042.1">
    <property type="nucleotide sequence ID" value="XM_022610779.1"/>
</dbReference>
<dbReference type="PANTHER" id="PTHR28290">
    <property type="entry name" value="ENHANCER OF TRANSLATION TERMINATION 1"/>
    <property type="match status" value="1"/>
</dbReference>
<protein>
    <recommendedName>
        <fullName evidence="3">Enhancer of translation termination 1</fullName>
    </recommendedName>
</protein>
<dbReference type="GO" id="GO:2000640">
    <property type="term" value="P:positive regulation of SREBP signaling pathway"/>
    <property type="evidence" value="ECO:0007669"/>
    <property type="project" value="TreeGrafter"/>
</dbReference>
<feature type="compositionally biased region" description="Acidic residues" evidence="8">
    <location>
        <begin position="216"/>
        <end position="232"/>
    </location>
</feature>
<dbReference type="GO" id="GO:0005634">
    <property type="term" value="C:nucleus"/>
    <property type="evidence" value="ECO:0007669"/>
    <property type="project" value="UniProtKB-SubCell"/>
</dbReference>
<dbReference type="OrthoDB" id="5598057at2759"/>
<dbReference type="InterPro" id="IPR024318">
    <property type="entry name" value="Nro1/ETT1"/>
</dbReference>